<dbReference type="InterPro" id="IPR024571">
    <property type="entry name" value="ERAP1-like_C_dom"/>
</dbReference>
<dbReference type="GO" id="GO:0016020">
    <property type="term" value="C:membrane"/>
    <property type="evidence" value="ECO:0007669"/>
    <property type="project" value="TreeGrafter"/>
</dbReference>
<dbReference type="Gene3D" id="1.25.50.20">
    <property type="match status" value="1"/>
</dbReference>
<feature type="domain" description="Peptidase M1 membrane alanine aminopeptidase" evidence="12">
    <location>
        <begin position="4"/>
        <end position="151"/>
    </location>
</feature>
<dbReference type="InterPro" id="IPR050344">
    <property type="entry name" value="Peptidase_M1_aminopeptidases"/>
</dbReference>
<dbReference type="PANTHER" id="PTHR11533:SF174">
    <property type="entry name" value="PUROMYCIN-SENSITIVE AMINOPEPTIDASE-RELATED"/>
    <property type="match status" value="1"/>
</dbReference>
<keyword evidence="5" id="KW-0645">Protease</keyword>
<protein>
    <recommendedName>
        <fullName evidence="11">Alpha-aminoacylpeptide hydrolase</fullName>
    </recommendedName>
</protein>
<dbReference type="FunFam" id="2.60.40.1910:FF:000007">
    <property type="entry name" value="Aminopeptidase"/>
    <property type="match status" value="1"/>
</dbReference>
<dbReference type="GO" id="GO:0008270">
    <property type="term" value="F:zinc ion binding"/>
    <property type="evidence" value="ECO:0007669"/>
    <property type="project" value="InterPro"/>
</dbReference>
<dbReference type="GO" id="GO:0070006">
    <property type="term" value="F:metalloaminopeptidase activity"/>
    <property type="evidence" value="ECO:0007669"/>
    <property type="project" value="TreeGrafter"/>
</dbReference>
<keyword evidence="9" id="KW-0256">Endoplasmic reticulum</keyword>
<comment type="subcellular location">
    <subcellularLocation>
        <location evidence="2">Microsome membrane</location>
        <topology evidence="2">Peripheral membrane protein</topology>
    </subcellularLocation>
</comment>
<dbReference type="InterPro" id="IPR014782">
    <property type="entry name" value="Peptidase_M1_dom"/>
</dbReference>
<evidence type="ECO:0000256" key="11">
    <source>
        <dbReference type="ARBA" id="ARBA00029840"/>
    </source>
</evidence>
<dbReference type="GO" id="GO:0006508">
    <property type="term" value="P:proteolysis"/>
    <property type="evidence" value="ECO:0007669"/>
    <property type="project" value="UniProtKB-KW"/>
</dbReference>
<keyword evidence="4" id="KW-0031">Aminopeptidase</keyword>
<evidence type="ECO:0000256" key="4">
    <source>
        <dbReference type="ARBA" id="ARBA00022438"/>
    </source>
</evidence>
<dbReference type="Gene3D" id="1.10.390.10">
    <property type="entry name" value="Neutral Protease Domain 2"/>
    <property type="match status" value="1"/>
</dbReference>
<evidence type="ECO:0000256" key="1">
    <source>
        <dbReference type="ARBA" id="ARBA00001947"/>
    </source>
</evidence>
<evidence type="ECO:0000256" key="3">
    <source>
        <dbReference type="ARBA" id="ARBA00010136"/>
    </source>
</evidence>
<evidence type="ECO:0000313" key="14">
    <source>
        <dbReference type="EMBL" id="MCL7043757.1"/>
    </source>
</evidence>
<dbReference type="AlphaFoldDB" id="A0AA41VM09"/>
<dbReference type="PANTHER" id="PTHR11533">
    <property type="entry name" value="PROTEASE M1 ZINC METALLOPROTEASE"/>
    <property type="match status" value="1"/>
</dbReference>
<evidence type="ECO:0000259" key="13">
    <source>
        <dbReference type="Pfam" id="PF11838"/>
    </source>
</evidence>
<keyword evidence="10" id="KW-0482">Metalloprotease</keyword>
<comment type="caution">
    <text evidence="14">The sequence shown here is derived from an EMBL/GenBank/DDBJ whole genome shotgun (WGS) entry which is preliminary data.</text>
</comment>
<dbReference type="Pfam" id="PF11838">
    <property type="entry name" value="ERAP1_C"/>
    <property type="match status" value="1"/>
</dbReference>
<evidence type="ECO:0000256" key="6">
    <source>
        <dbReference type="ARBA" id="ARBA00022723"/>
    </source>
</evidence>
<keyword evidence="9" id="KW-0492">Microsome</keyword>
<evidence type="ECO:0000313" key="15">
    <source>
        <dbReference type="Proteomes" id="UP001177140"/>
    </source>
</evidence>
<comment type="cofactor">
    <cofactor evidence="1">
        <name>Zn(2+)</name>
        <dbReference type="ChEBI" id="CHEBI:29105"/>
    </cofactor>
</comment>
<evidence type="ECO:0000256" key="7">
    <source>
        <dbReference type="ARBA" id="ARBA00022801"/>
    </source>
</evidence>
<dbReference type="InterPro" id="IPR001930">
    <property type="entry name" value="Peptidase_M1"/>
</dbReference>
<comment type="similarity">
    <text evidence="3">Belongs to the peptidase M1 family.</text>
</comment>
<dbReference type="InterPro" id="IPR027268">
    <property type="entry name" value="Peptidase_M4/M1_CTD_sf"/>
</dbReference>
<dbReference type="GO" id="GO:0043171">
    <property type="term" value="P:peptide catabolic process"/>
    <property type="evidence" value="ECO:0007669"/>
    <property type="project" value="TreeGrafter"/>
</dbReference>
<dbReference type="EMBL" id="JAJJMA010250094">
    <property type="protein sequence ID" value="MCL7043757.1"/>
    <property type="molecule type" value="Genomic_DNA"/>
</dbReference>
<dbReference type="GO" id="GO:0005615">
    <property type="term" value="C:extracellular space"/>
    <property type="evidence" value="ECO:0007669"/>
    <property type="project" value="TreeGrafter"/>
</dbReference>
<dbReference type="GO" id="GO:0005737">
    <property type="term" value="C:cytoplasm"/>
    <property type="evidence" value="ECO:0007669"/>
    <property type="project" value="TreeGrafter"/>
</dbReference>
<dbReference type="FunFam" id="1.25.50.20:FF:000002">
    <property type="entry name" value="Aminopeptidase"/>
    <property type="match status" value="1"/>
</dbReference>
<evidence type="ECO:0000256" key="10">
    <source>
        <dbReference type="ARBA" id="ARBA00023049"/>
    </source>
</evidence>
<reference evidence="14" key="1">
    <citation type="submission" date="2022-03" db="EMBL/GenBank/DDBJ databases">
        <title>A functionally conserved STORR gene fusion in Papaver species that diverged 16.8 million years ago.</title>
        <authorList>
            <person name="Catania T."/>
        </authorList>
    </citation>
    <scope>NUCLEOTIDE SEQUENCE</scope>
    <source>
        <strain evidence="14">S-191538</strain>
    </source>
</reference>
<evidence type="ECO:0000256" key="2">
    <source>
        <dbReference type="ARBA" id="ARBA00004174"/>
    </source>
</evidence>
<organism evidence="14 15">
    <name type="scientific">Papaver nudicaule</name>
    <name type="common">Iceland poppy</name>
    <dbReference type="NCBI Taxonomy" id="74823"/>
    <lineage>
        <taxon>Eukaryota</taxon>
        <taxon>Viridiplantae</taxon>
        <taxon>Streptophyta</taxon>
        <taxon>Embryophyta</taxon>
        <taxon>Tracheophyta</taxon>
        <taxon>Spermatophyta</taxon>
        <taxon>Magnoliopsida</taxon>
        <taxon>Ranunculales</taxon>
        <taxon>Papaveraceae</taxon>
        <taxon>Papaveroideae</taxon>
        <taxon>Papaver</taxon>
    </lineage>
</organism>
<evidence type="ECO:0000259" key="12">
    <source>
        <dbReference type="Pfam" id="PF01433"/>
    </source>
</evidence>
<sequence>VCITVAHELAHQWFGNLVTMEWWTDIWLNEGFATWVSYWVADRMFPEWNIWTQFADHCTEGLRLDGLAASHPIEVEIKHPSETFEIFDAISYRKGASVVRMLQTYLGADCFQRSLASYIEEYAWSNAKTEDLWLSLEKGSGEPVNTLMKSWTKQMGYPVISVQLRDQKLEFDQSQFLQSGTSGEGQWIVPITLCCGSYEVQKTFLLSMKNESLDVAELVGSSDGQGNHNKWIKINVDQAGFYRVKYDNELQVRLRYAIEASALSATDRFGILDDSYALSMASKQSLSSLLSLMSAYRKELDYTVFLHLITISYKVARVTSDATPELSNYVKQFFTNLFQNTAEKLGWDQQQGESHLDEMLRGEVLTALVIFGHAPTQKEALRRFHAYVDDRNTPLLSPNTRKAAYVAVMQTVTTSNRWGYDTLLKIYRETDLVHEKARILGSLASCPDPGIVLDVLNFLLSSEVRKQDASSYGLAVSWEGVETAWGWLKEKWDHIVKTYGPGFMLTRYISRIVSQLSSPEKVAEAEEFFATRTKPFMVRALKQSLECADINAKWVQSIREEKSFEEAVKEMAHKKY</sequence>
<gene>
    <name evidence="14" type="ORF">MKW94_002413</name>
</gene>
<dbReference type="Pfam" id="PF01433">
    <property type="entry name" value="Peptidase_M1"/>
    <property type="match status" value="1"/>
</dbReference>
<proteinExistence type="inferred from homology"/>
<keyword evidence="8" id="KW-0862">Zinc</keyword>
<keyword evidence="15" id="KW-1185">Reference proteome</keyword>
<name>A0AA41VM09_PAPNU</name>
<feature type="non-terminal residue" evidence="14">
    <location>
        <position position="576"/>
    </location>
</feature>
<evidence type="ECO:0000256" key="5">
    <source>
        <dbReference type="ARBA" id="ARBA00022670"/>
    </source>
</evidence>
<evidence type="ECO:0000256" key="9">
    <source>
        <dbReference type="ARBA" id="ARBA00022848"/>
    </source>
</evidence>
<dbReference type="Gene3D" id="2.60.40.1910">
    <property type="match status" value="1"/>
</dbReference>
<keyword evidence="7" id="KW-0378">Hydrolase</keyword>
<keyword evidence="6" id="KW-0479">Metal-binding</keyword>
<dbReference type="SUPFAM" id="SSF55486">
    <property type="entry name" value="Metalloproteases ('zincins'), catalytic domain"/>
    <property type="match status" value="1"/>
</dbReference>
<evidence type="ECO:0000256" key="8">
    <source>
        <dbReference type="ARBA" id="ARBA00022833"/>
    </source>
</evidence>
<accession>A0AA41VM09</accession>
<dbReference type="GO" id="GO:0042277">
    <property type="term" value="F:peptide binding"/>
    <property type="evidence" value="ECO:0007669"/>
    <property type="project" value="TreeGrafter"/>
</dbReference>
<dbReference type="PRINTS" id="PR00756">
    <property type="entry name" value="ALADIPTASE"/>
</dbReference>
<dbReference type="Proteomes" id="UP001177140">
    <property type="component" value="Unassembled WGS sequence"/>
</dbReference>
<feature type="domain" description="ERAP1-like C-terminal" evidence="13">
    <location>
        <begin position="231"/>
        <end position="546"/>
    </location>
</feature>